<dbReference type="EMBL" id="NPDZ01000010">
    <property type="protein sequence ID" value="PJZ72345.1"/>
    <property type="molecule type" value="Genomic_DNA"/>
</dbReference>
<dbReference type="AlphaFoldDB" id="A0A2M9ZJV8"/>
<dbReference type="RefSeq" id="WP_100714326.1">
    <property type="nucleotide sequence ID" value="NZ_NPDY01000011.1"/>
</dbReference>
<proteinExistence type="predicted"/>
<gene>
    <name evidence="1" type="ORF">CH360_12225</name>
    <name evidence="2" type="ORF">CH373_14395</name>
</gene>
<organism evidence="2 4">
    <name type="scientific">Leptospira perolatii</name>
    <dbReference type="NCBI Taxonomy" id="2023191"/>
    <lineage>
        <taxon>Bacteria</taxon>
        <taxon>Pseudomonadati</taxon>
        <taxon>Spirochaetota</taxon>
        <taxon>Spirochaetia</taxon>
        <taxon>Leptospirales</taxon>
        <taxon>Leptospiraceae</taxon>
        <taxon>Leptospira</taxon>
    </lineage>
</organism>
<dbReference type="Proteomes" id="UP000231990">
    <property type="component" value="Unassembled WGS sequence"/>
</dbReference>
<name>A0A2M9ZJV8_9LEPT</name>
<protein>
    <submittedName>
        <fullName evidence="2">Uncharacterized protein</fullName>
    </submittedName>
</protein>
<evidence type="ECO:0000313" key="2">
    <source>
        <dbReference type="EMBL" id="PJZ72345.1"/>
    </source>
</evidence>
<evidence type="ECO:0000313" key="4">
    <source>
        <dbReference type="Proteomes" id="UP000231990"/>
    </source>
</evidence>
<sequence>MKPGKIRTILVICSFAILSTLTYSGCKKPKTERQLQIEETHKVYQERIKDSYEISEASESREEAVASFLKSVASGKPDHYIFTKEEYLNIFLPNTLNEGTLTANMTEEEAWEITAVRRAAALDHIKSTLKGIKPNQIKVETIRWKKPIRKLNALDGYPIGVVEIRVGKEVRTIEEIRLVVGHKGKYKVCVIST</sequence>
<comment type="caution">
    <text evidence="2">The sequence shown here is derived from an EMBL/GenBank/DDBJ whole genome shotgun (WGS) entry which is preliminary data.</text>
</comment>
<evidence type="ECO:0000313" key="1">
    <source>
        <dbReference type="EMBL" id="PJZ69273.1"/>
    </source>
</evidence>
<dbReference type="Proteomes" id="UP000231962">
    <property type="component" value="Unassembled WGS sequence"/>
</dbReference>
<evidence type="ECO:0000313" key="3">
    <source>
        <dbReference type="Proteomes" id="UP000231962"/>
    </source>
</evidence>
<keyword evidence="3" id="KW-1185">Reference proteome</keyword>
<reference evidence="3 4" key="1">
    <citation type="submission" date="2017-07" db="EMBL/GenBank/DDBJ databases">
        <title>Leptospira spp. isolated from tropical soils.</title>
        <authorList>
            <person name="Thibeaux R."/>
            <person name="Iraola G."/>
            <person name="Ferres I."/>
            <person name="Bierque E."/>
            <person name="Girault D."/>
            <person name="Soupe-Gilbert M.-E."/>
            <person name="Picardeau M."/>
            <person name="Goarant C."/>
        </authorList>
    </citation>
    <scope>NUCLEOTIDE SEQUENCE [LARGE SCALE GENOMIC DNA]</scope>
    <source>
        <strain evidence="2 4">FH1-B-B1</strain>
        <strain evidence="1 3">FH1-B-C1</strain>
    </source>
</reference>
<dbReference type="EMBL" id="NPDY01000011">
    <property type="protein sequence ID" value="PJZ69273.1"/>
    <property type="molecule type" value="Genomic_DNA"/>
</dbReference>
<accession>A0A2M9ZJV8</accession>
<dbReference type="OrthoDB" id="326329at2"/>